<keyword evidence="1" id="KW-0472">Membrane</keyword>
<protein>
    <submittedName>
        <fullName evidence="2">Uncharacterized protein</fullName>
    </submittedName>
</protein>
<dbReference type="RefSeq" id="XP_029232936.1">
    <property type="nucleotide sequence ID" value="XM_029367063.1"/>
</dbReference>
<keyword evidence="1" id="KW-0812">Transmembrane</keyword>
<name>A0A422QCL6_9TRYP</name>
<feature type="transmembrane region" description="Helical" evidence="1">
    <location>
        <begin position="83"/>
        <end position="111"/>
    </location>
</feature>
<evidence type="ECO:0000313" key="3">
    <source>
        <dbReference type="Proteomes" id="UP000284403"/>
    </source>
</evidence>
<dbReference type="Proteomes" id="UP000284403">
    <property type="component" value="Unassembled WGS sequence"/>
</dbReference>
<evidence type="ECO:0000256" key="1">
    <source>
        <dbReference type="SAM" id="Phobius"/>
    </source>
</evidence>
<feature type="transmembrane region" description="Helical" evidence="1">
    <location>
        <begin position="53"/>
        <end position="71"/>
    </location>
</feature>
<feature type="transmembrane region" description="Helical" evidence="1">
    <location>
        <begin position="25"/>
        <end position="47"/>
    </location>
</feature>
<reference evidence="2 3" key="1">
    <citation type="journal article" date="2018" name="BMC Genomics">
        <title>Genomic comparison of Trypanosoma conorhini and Trypanosoma rangeli to Trypanosoma cruzi strains of high and low virulence.</title>
        <authorList>
            <person name="Bradwell K.R."/>
            <person name="Koparde V.N."/>
            <person name="Matveyev A.V."/>
            <person name="Serrano M.G."/>
            <person name="Alves J.M."/>
            <person name="Parikh H."/>
            <person name="Huang B."/>
            <person name="Lee V."/>
            <person name="Espinosa-Alvarez O."/>
            <person name="Ortiz P.A."/>
            <person name="Costa-Martins A.G."/>
            <person name="Teixeira M.M."/>
            <person name="Buck G.A."/>
        </authorList>
    </citation>
    <scope>NUCLEOTIDE SEQUENCE [LARGE SCALE GENOMIC DNA]</scope>
    <source>
        <strain evidence="2 3">025E</strain>
    </source>
</reference>
<keyword evidence="1" id="KW-1133">Transmembrane helix</keyword>
<comment type="caution">
    <text evidence="2">The sequence shown here is derived from an EMBL/GenBank/DDBJ whole genome shotgun (WGS) entry which is preliminary data.</text>
</comment>
<organism evidence="2 3">
    <name type="scientific">Trypanosoma conorhini</name>
    <dbReference type="NCBI Taxonomy" id="83891"/>
    <lineage>
        <taxon>Eukaryota</taxon>
        <taxon>Discoba</taxon>
        <taxon>Euglenozoa</taxon>
        <taxon>Kinetoplastea</taxon>
        <taxon>Metakinetoplastina</taxon>
        <taxon>Trypanosomatida</taxon>
        <taxon>Trypanosomatidae</taxon>
        <taxon>Trypanosoma</taxon>
    </lineage>
</organism>
<dbReference type="GeneID" id="40313725"/>
<proteinExistence type="predicted"/>
<dbReference type="EMBL" id="MKKU01000001">
    <property type="protein sequence ID" value="RNF27730.1"/>
    <property type="molecule type" value="Genomic_DNA"/>
</dbReference>
<gene>
    <name evidence="2" type="ORF">Tco025E_00114</name>
</gene>
<evidence type="ECO:0000313" key="2">
    <source>
        <dbReference type="EMBL" id="RNF27730.1"/>
    </source>
</evidence>
<keyword evidence="3" id="KW-1185">Reference proteome</keyword>
<dbReference type="AlphaFoldDB" id="A0A422QCL6"/>
<sequence length="302" mass="31864">MFPMSSFSLINKKGYISNRRQKKNLYFFLLLLPLGFFAVLCFALAAAEDVDGVAFFTTGFFSAFFLVTFLFSGCRFGFAAADLAGTFAATLGAAFAAAAAAAAAAFAAAFADVPLVALDVGAFVWTPLPRAVAAATFANTVAAAAAGAWSLPPPRLSFVLDLPLAAGIGVVATRPFRVGSTACLGGAFSHSESLLGFLLLRRLSPFARRTDCPITSAQKPLRSPPLVSASAGLMLYPVIFVRPAFFMKFDTPSLVPFGVLAYIWLISSSNEDASGDCCAFVKGFFFVMTGRLRGLEVGSRNK</sequence>
<accession>A0A422QCL6</accession>